<protein>
    <submittedName>
        <fullName evidence="1">Uncharacterized protein</fullName>
    </submittedName>
</protein>
<dbReference type="EMBL" id="BARS01000354">
    <property type="protein sequence ID" value="GAF76049.1"/>
    <property type="molecule type" value="Genomic_DNA"/>
</dbReference>
<organism evidence="1">
    <name type="scientific">marine sediment metagenome</name>
    <dbReference type="NCBI Taxonomy" id="412755"/>
    <lineage>
        <taxon>unclassified sequences</taxon>
        <taxon>metagenomes</taxon>
        <taxon>ecological metagenomes</taxon>
    </lineage>
</organism>
<evidence type="ECO:0000313" key="1">
    <source>
        <dbReference type="EMBL" id="GAF76049.1"/>
    </source>
</evidence>
<feature type="non-terminal residue" evidence="1">
    <location>
        <position position="1"/>
    </location>
</feature>
<reference evidence="1" key="1">
    <citation type="journal article" date="2014" name="Front. Microbiol.">
        <title>High frequency of phylogenetically diverse reductive dehalogenase-homologous genes in deep subseafloor sedimentary metagenomes.</title>
        <authorList>
            <person name="Kawai M."/>
            <person name="Futagami T."/>
            <person name="Toyoda A."/>
            <person name="Takaki Y."/>
            <person name="Nishi S."/>
            <person name="Hori S."/>
            <person name="Arai W."/>
            <person name="Tsubouchi T."/>
            <person name="Morono Y."/>
            <person name="Uchiyama I."/>
            <person name="Ito T."/>
            <person name="Fujiyama A."/>
            <person name="Inagaki F."/>
            <person name="Takami H."/>
        </authorList>
    </citation>
    <scope>NUCLEOTIDE SEQUENCE</scope>
    <source>
        <strain evidence="1">Expedition CK06-06</strain>
    </source>
</reference>
<proteinExistence type="predicted"/>
<sequence>KLVDSPVYVEGLADDPFLRGIVEKLDDIKLEHEELQSLQMEFAIEATKRLN</sequence>
<dbReference type="AlphaFoldDB" id="X0S4W8"/>
<name>X0S4W8_9ZZZZ</name>
<comment type="caution">
    <text evidence="1">The sequence shown here is derived from an EMBL/GenBank/DDBJ whole genome shotgun (WGS) entry which is preliminary data.</text>
</comment>
<accession>X0S4W8</accession>
<gene>
    <name evidence="1" type="ORF">S01H1_00907</name>
</gene>